<proteinExistence type="predicted"/>
<name>A0A9W5AYH1_9HYPH</name>
<evidence type="ECO:0000313" key="2">
    <source>
        <dbReference type="Proteomes" id="UP000191933"/>
    </source>
</evidence>
<protein>
    <submittedName>
        <fullName evidence="1">Uncharacterized protein</fullName>
    </submittedName>
</protein>
<keyword evidence="2" id="KW-1185">Reference proteome</keyword>
<gene>
    <name evidence="1" type="ORF">AGR2A_Cc100241</name>
</gene>
<reference evidence="1 2" key="1">
    <citation type="submission" date="2016-01" db="EMBL/GenBank/DDBJ databases">
        <authorList>
            <person name="Regsiter A."/>
            <person name="william w."/>
        </authorList>
    </citation>
    <scope>NUCLEOTIDE SEQUENCE [LARGE SCALE GENOMIC DNA]</scope>
    <source>
        <strain evidence="1 2">CFBP 5494</strain>
    </source>
</reference>
<comment type="caution">
    <text evidence="1">The sequence shown here is derived from an EMBL/GenBank/DDBJ whole genome shotgun (WGS) entry which is preliminary data.</text>
</comment>
<dbReference type="AlphaFoldDB" id="A0A9W5AYH1"/>
<evidence type="ECO:0000313" key="1">
    <source>
        <dbReference type="EMBL" id="CUW85728.1"/>
    </source>
</evidence>
<sequence length="581" mass="63767">MTNFDTLRVRVGRRPVTVVELDLDFCTNVYGVAPCAAAVGFTGTQKCFNTYPTCQDTAHYAKGLKTYRFASESSFLPIGETIFPCITDIDLAPVQIDTKGFAVSGSVSVELRDFPYHDRGIDPYVGERTYDPSERGTFFGKLRGRNKYAENRVMRIKEGYVDDDRTIYSRTRTYFIDRIEGPDANGRVRIFGKDALRFADAEKAKAPAVSKGVLSAKLPGDASVLTLVPAGVGSGYPASGTVRVNDEIITYDTKSGDILMGLGRAAEGTESDEHDAGDTVQLCVRYEDKGIPTILYDLFVTYAGPDPQYIPLAEWEDEAVTWLGSFVPSVLLSKPTGVKELLKEIIEGAGFALWWDDIGAQIKFKAIVRPLPGALPPMLNEMEHFLAGSITVKDLPKERTSQVAMYFLPTGRTVDLKAENFRAVSLQVDATGEGEDAYGTSNARTILNRWVPSLQIADEVGLRLLRRYRETPRQITVDLDAKDATLRTGQLVDISSRLVQAEDGAPRLIRCLVTECSPSKQGSHYSYTLLQVADTEGVARLIAPDATPDWPFATTEQRNTYMFISNDAGLMSDGSAGPSIT</sequence>
<accession>A0A9W5AYH1</accession>
<dbReference type="EMBL" id="FBVY01000002">
    <property type="protein sequence ID" value="CUW85728.1"/>
    <property type="molecule type" value="Genomic_DNA"/>
</dbReference>
<dbReference type="RefSeq" id="WP_080822608.1">
    <property type="nucleotide sequence ID" value="NZ_LT009718.1"/>
</dbReference>
<organism evidence="1 2">
    <name type="scientific">Agrobacterium genomosp. 2 str. CFBP 5494</name>
    <dbReference type="NCBI Taxonomy" id="1183436"/>
    <lineage>
        <taxon>Bacteria</taxon>
        <taxon>Pseudomonadati</taxon>
        <taxon>Pseudomonadota</taxon>
        <taxon>Alphaproteobacteria</taxon>
        <taxon>Hyphomicrobiales</taxon>
        <taxon>Rhizobiaceae</taxon>
        <taxon>Rhizobium/Agrobacterium group</taxon>
        <taxon>Agrobacterium</taxon>
        <taxon>Agrobacterium tumefaciens complex</taxon>
    </lineage>
</organism>
<dbReference type="Proteomes" id="UP000191933">
    <property type="component" value="Unassembled WGS sequence"/>
</dbReference>